<organism evidence="2 3">
    <name type="scientific">Rhizoclosmatium globosum</name>
    <dbReference type="NCBI Taxonomy" id="329046"/>
    <lineage>
        <taxon>Eukaryota</taxon>
        <taxon>Fungi</taxon>
        <taxon>Fungi incertae sedis</taxon>
        <taxon>Chytridiomycota</taxon>
        <taxon>Chytridiomycota incertae sedis</taxon>
        <taxon>Chytridiomycetes</taxon>
        <taxon>Chytridiales</taxon>
        <taxon>Chytriomycetaceae</taxon>
        <taxon>Rhizoclosmatium</taxon>
    </lineage>
</organism>
<evidence type="ECO:0000313" key="2">
    <source>
        <dbReference type="EMBL" id="ORY48462.1"/>
    </source>
</evidence>
<sequence>MSERIPRSQSLDRNQRANQNTPPSKLTRTKQTLSKPRQPRQPRTPANDPSRGALKALAQREFKRWSGILPIKSPRKRALPLDTTSHSEELPKQPLRMAYFDDDERRDLGSLLRNVESLDDWTSVFAPDSRTNIPESPRKVARVAHTAQEQADDQEWISVNENVDNDEDSEFEEVDISEAVRYYREVLSQQRLE</sequence>
<protein>
    <submittedName>
        <fullName evidence="2">Uncharacterized protein</fullName>
    </submittedName>
</protein>
<feature type="compositionally biased region" description="Polar residues" evidence="1">
    <location>
        <begin position="7"/>
        <end position="35"/>
    </location>
</feature>
<dbReference type="AlphaFoldDB" id="A0A1Y2CN74"/>
<evidence type="ECO:0000256" key="1">
    <source>
        <dbReference type="SAM" id="MobiDB-lite"/>
    </source>
</evidence>
<gene>
    <name evidence="2" type="ORF">BCR33DRAFT_714242</name>
</gene>
<feature type="region of interest" description="Disordered" evidence="1">
    <location>
        <begin position="1"/>
        <end position="53"/>
    </location>
</feature>
<comment type="caution">
    <text evidence="2">The sequence shown here is derived from an EMBL/GenBank/DDBJ whole genome shotgun (WGS) entry which is preliminary data.</text>
</comment>
<dbReference type="EMBL" id="MCGO01000011">
    <property type="protein sequence ID" value="ORY48462.1"/>
    <property type="molecule type" value="Genomic_DNA"/>
</dbReference>
<dbReference type="Proteomes" id="UP000193642">
    <property type="component" value="Unassembled WGS sequence"/>
</dbReference>
<keyword evidence="3" id="KW-1185">Reference proteome</keyword>
<reference evidence="2 3" key="1">
    <citation type="submission" date="2016-07" db="EMBL/GenBank/DDBJ databases">
        <title>Pervasive Adenine N6-methylation of Active Genes in Fungi.</title>
        <authorList>
            <consortium name="DOE Joint Genome Institute"/>
            <person name="Mondo S.J."/>
            <person name="Dannebaum R.O."/>
            <person name="Kuo R.C."/>
            <person name="Labutti K."/>
            <person name="Haridas S."/>
            <person name="Kuo A."/>
            <person name="Salamov A."/>
            <person name="Ahrendt S.R."/>
            <person name="Lipzen A."/>
            <person name="Sullivan W."/>
            <person name="Andreopoulos W.B."/>
            <person name="Clum A."/>
            <person name="Lindquist E."/>
            <person name="Daum C."/>
            <person name="Ramamoorthy G.K."/>
            <person name="Gryganskyi A."/>
            <person name="Culley D."/>
            <person name="Magnuson J.K."/>
            <person name="James T.Y."/>
            <person name="O'Malley M.A."/>
            <person name="Stajich J.E."/>
            <person name="Spatafora J.W."/>
            <person name="Visel A."/>
            <person name="Grigoriev I.V."/>
        </authorList>
    </citation>
    <scope>NUCLEOTIDE SEQUENCE [LARGE SCALE GENOMIC DNA]</scope>
    <source>
        <strain evidence="2 3">JEL800</strain>
    </source>
</reference>
<name>A0A1Y2CN74_9FUNG</name>
<evidence type="ECO:0000313" key="3">
    <source>
        <dbReference type="Proteomes" id="UP000193642"/>
    </source>
</evidence>
<proteinExistence type="predicted"/>
<dbReference type="OrthoDB" id="10327319at2759"/>
<accession>A0A1Y2CN74</accession>